<dbReference type="EMBL" id="AXCR01000004">
    <property type="protein sequence ID" value="KJR88458.1"/>
    <property type="molecule type" value="Genomic_DNA"/>
</dbReference>
<protein>
    <submittedName>
        <fullName evidence="1">Uncharacterized protein</fullName>
    </submittedName>
</protein>
<dbReference type="KEGG" id="ssck:SPSK_08111"/>
<dbReference type="VEuPathDB" id="FungiDB:SPSK_08111"/>
<evidence type="ECO:0000313" key="2">
    <source>
        <dbReference type="Proteomes" id="UP000033710"/>
    </source>
</evidence>
<reference evidence="1 2" key="1">
    <citation type="journal article" date="2014" name="BMC Genomics">
        <title>Comparative genomics of the major fungal agents of human and animal Sporotrichosis: Sporothrix schenckii and Sporothrix brasiliensis.</title>
        <authorList>
            <person name="Teixeira M.M."/>
            <person name="de Almeida L.G."/>
            <person name="Kubitschek-Barreira P."/>
            <person name="Alves F.L."/>
            <person name="Kioshima E.S."/>
            <person name="Abadio A.K."/>
            <person name="Fernandes L."/>
            <person name="Derengowski L.S."/>
            <person name="Ferreira K.S."/>
            <person name="Souza R.C."/>
            <person name="Ruiz J.C."/>
            <person name="de Andrade N.C."/>
            <person name="Paes H.C."/>
            <person name="Nicola A.M."/>
            <person name="Albuquerque P."/>
            <person name="Gerber A.L."/>
            <person name="Martins V.P."/>
            <person name="Peconick L.D."/>
            <person name="Neto A.V."/>
            <person name="Chaucanez C.B."/>
            <person name="Silva P.A."/>
            <person name="Cunha O.L."/>
            <person name="de Oliveira F.F."/>
            <person name="dos Santos T.C."/>
            <person name="Barros A.L."/>
            <person name="Soares M.A."/>
            <person name="de Oliveira L.M."/>
            <person name="Marini M.M."/>
            <person name="Villalobos-Duno H."/>
            <person name="Cunha M.M."/>
            <person name="de Hoog S."/>
            <person name="da Silveira J.F."/>
            <person name="Henrissat B."/>
            <person name="Nino-Vega G.A."/>
            <person name="Cisalpino P.S."/>
            <person name="Mora-Montes H.M."/>
            <person name="Almeida S.R."/>
            <person name="Stajich J.E."/>
            <person name="Lopes-Bezerra L.M."/>
            <person name="Vasconcelos A.T."/>
            <person name="Felipe M.S."/>
        </authorList>
    </citation>
    <scope>NUCLEOTIDE SEQUENCE [LARGE SCALE GENOMIC DNA]</scope>
    <source>
        <strain evidence="1 2">1099-18</strain>
    </source>
</reference>
<organism evidence="1 2">
    <name type="scientific">Sporothrix schenckii 1099-18</name>
    <dbReference type="NCBI Taxonomy" id="1397361"/>
    <lineage>
        <taxon>Eukaryota</taxon>
        <taxon>Fungi</taxon>
        <taxon>Dikarya</taxon>
        <taxon>Ascomycota</taxon>
        <taxon>Pezizomycotina</taxon>
        <taxon>Sordariomycetes</taxon>
        <taxon>Sordariomycetidae</taxon>
        <taxon>Ophiostomatales</taxon>
        <taxon>Ophiostomataceae</taxon>
        <taxon>Sporothrix</taxon>
    </lineage>
</organism>
<dbReference type="AlphaFoldDB" id="A0A0F2MFK1"/>
<dbReference type="RefSeq" id="XP_016591134.1">
    <property type="nucleotide sequence ID" value="XM_016734754.1"/>
</dbReference>
<name>A0A0F2MFK1_SPOSC</name>
<dbReference type="Proteomes" id="UP000033710">
    <property type="component" value="Unassembled WGS sequence"/>
</dbReference>
<accession>A0A0F2MFK1</accession>
<proteinExistence type="predicted"/>
<comment type="caution">
    <text evidence="1">The sequence shown here is derived from an EMBL/GenBank/DDBJ whole genome shotgun (WGS) entry which is preliminary data.</text>
</comment>
<dbReference type="GeneID" id="27670031"/>
<evidence type="ECO:0000313" key="1">
    <source>
        <dbReference type="EMBL" id="KJR88458.1"/>
    </source>
</evidence>
<sequence length="95" mass="10294">MPSSNPRGNYRATTPHLVSSFLGSDMPQVRLWQPRETIARRANCKRRKTAADFVLLTEEDLSGARALRNSVPVRACIAAASVAENAASSLPANQT</sequence>
<gene>
    <name evidence="1" type="ORF">SPSK_08111</name>
</gene>
<reference evidence="1 2" key="2">
    <citation type="journal article" date="2015" name="Eukaryot. Cell">
        <title>Asexual propagation of a virulent clone complex in a human and feline outbreak of sporotrichosis.</title>
        <authorList>
            <person name="Teixeira Mde M."/>
            <person name="Rodrigues A.M."/>
            <person name="Tsui C.K."/>
            <person name="de Almeida L.G."/>
            <person name="Van Diepeningen A.D."/>
            <person name="van den Ende B.G."/>
            <person name="Fernandes G.F."/>
            <person name="Kano R."/>
            <person name="Hamelin R.C."/>
            <person name="Lopes-Bezerra L.M."/>
            <person name="Vasconcelos A.T."/>
            <person name="de Hoog S."/>
            <person name="de Camargo Z.P."/>
            <person name="Felipe M.S."/>
        </authorList>
    </citation>
    <scope>NUCLEOTIDE SEQUENCE [LARGE SCALE GENOMIC DNA]</scope>
    <source>
        <strain evidence="1 2">1099-18</strain>
    </source>
</reference>